<proteinExistence type="predicted"/>
<protein>
    <submittedName>
        <fullName evidence="2">Uncharacterized protein</fullName>
    </submittedName>
</protein>
<feature type="transmembrane region" description="Helical" evidence="1">
    <location>
        <begin position="9"/>
        <end position="29"/>
    </location>
</feature>
<evidence type="ECO:0000256" key="1">
    <source>
        <dbReference type="SAM" id="Phobius"/>
    </source>
</evidence>
<name>A0A6C0HDC4_9ZZZZ</name>
<organism evidence="2">
    <name type="scientific">viral metagenome</name>
    <dbReference type="NCBI Taxonomy" id="1070528"/>
    <lineage>
        <taxon>unclassified sequences</taxon>
        <taxon>metagenomes</taxon>
        <taxon>organismal metagenomes</taxon>
    </lineage>
</organism>
<reference evidence="2" key="1">
    <citation type="journal article" date="2020" name="Nature">
        <title>Giant virus diversity and host interactions through global metagenomics.</title>
        <authorList>
            <person name="Schulz F."/>
            <person name="Roux S."/>
            <person name="Paez-Espino D."/>
            <person name="Jungbluth S."/>
            <person name="Walsh D.A."/>
            <person name="Denef V.J."/>
            <person name="McMahon K.D."/>
            <person name="Konstantinidis K.T."/>
            <person name="Eloe-Fadrosh E.A."/>
            <person name="Kyrpides N.C."/>
            <person name="Woyke T."/>
        </authorList>
    </citation>
    <scope>NUCLEOTIDE SEQUENCE</scope>
    <source>
        <strain evidence="2">GVMAG-M-3300023179-91</strain>
    </source>
</reference>
<dbReference type="InterPro" id="IPR007437">
    <property type="entry name" value="DUF486"/>
</dbReference>
<dbReference type="AlphaFoldDB" id="A0A6C0HDC4"/>
<accession>A0A6C0HDC4</accession>
<dbReference type="EMBL" id="MN739931">
    <property type="protein sequence ID" value="QHT78380.1"/>
    <property type="molecule type" value="Genomic_DNA"/>
</dbReference>
<keyword evidence="1" id="KW-0472">Membrane</keyword>
<keyword evidence="1" id="KW-0812">Transmembrane</keyword>
<dbReference type="PROSITE" id="PS51257">
    <property type="entry name" value="PROKAR_LIPOPROTEIN"/>
    <property type="match status" value="1"/>
</dbReference>
<evidence type="ECO:0000313" key="2">
    <source>
        <dbReference type="EMBL" id="QHT78380.1"/>
    </source>
</evidence>
<keyword evidence="1" id="KW-1133">Transmembrane helix</keyword>
<dbReference type="Pfam" id="PF04342">
    <property type="entry name" value="DMT_6"/>
    <property type="match status" value="1"/>
</dbReference>
<sequence length="122" mass="14045">MKMNFTVKVLFWIFLNILIVACMDLALFMQTTFKADEATIYNKLLTSEFWATMEWLVLVPAQRIGNTFLNPAQLNLSSFVFDFLGQIVTNNYWLKIGTTIDDYVGMVIILVGMYCSKMQVFG</sequence>